<dbReference type="EMBL" id="UAVY01000008">
    <property type="protein sequence ID" value="SQB40035.1"/>
    <property type="molecule type" value="Genomic_DNA"/>
</dbReference>
<gene>
    <name evidence="1" type="primary">narG_4</name>
    <name evidence="1" type="ORF">NCTC10786_05128</name>
</gene>
<sequence>MLKYLLGTENGIQGKDLGMQGGVKPEEVEWQDNGLDGKLDLVVTLDFRLSSTCLYSDIRTADRHLV</sequence>
<dbReference type="AlphaFoldDB" id="A0A2X2WW55"/>
<dbReference type="EC" id="1.7.99.4" evidence="1"/>
<dbReference type="Proteomes" id="UP000251584">
    <property type="component" value="Unassembled WGS sequence"/>
</dbReference>
<evidence type="ECO:0000313" key="2">
    <source>
        <dbReference type="Proteomes" id="UP000251584"/>
    </source>
</evidence>
<reference evidence="1 2" key="1">
    <citation type="submission" date="2018-06" db="EMBL/GenBank/DDBJ databases">
        <authorList>
            <consortium name="Pathogen Informatics"/>
            <person name="Doyle S."/>
        </authorList>
    </citation>
    <scope>NUCLEOTIDE SEQUENCE [LARGE SCALE GENOMIC DNA]</scope>
    <source>
        <strain evidence="1 2">NCTC10786</strain>
    </source>
</reference>
<dbReference type="Gene3D" id="3.40.50.12770">
    <property type="entry name" value="Nitrate reductase alpha subunit"/>
    <property type="match status" value="1"/>
</dbReference>
<keyword evidence="1" id="KW-0560">Oxidoreductase</keyword>
<accession>A0A2X2WW55</accession>
<dbReference type="GO" id="GO:0016491">
    <property type="term" value="F:oxidoreductase activity"/>
    <property type="evidence" value="ECO:0007669"/>
    <property type="project" value="UniProtKB-KW"/>
</dbReference>
<dbReference type="SUPFAM" id="SSF53706">
    <property type="entry name" value="Formate dehydrogenase/DMSO reductase, domains 1-3"/>
    <property type="match status" value="1"/>
</dbReference>
<organism evidence="1 2">
    <name type="scientific">Citrobacter koseri</name>
    <name type="common">Citrobacter diversus</name>
    <dbReference type="NCBI Taxonomy" id="545"/>
    <lineage>
        <taxon>Bacteria</taxon>
        <taxon>Pseudomonadati</taxon>
        <taxon>Pseudomonadota</taxon>
        <taxon>Gammaproteobacteria</taxon>
        <taxon>Enterobacterales</taxon>
        <taxon>Enterobacteriaceae</taxon>
        <taxon>Citrobacter</taxon>
    </lineage>
</organism>
<name>A0A2X2WW55_CITKO</name>
<proteinExistence type="predicted"/>
<evidence type="ECO:0000313" key="1">
    <source>
        <dbReference type="EMBL" id="SQB40035.1"/>
    </source>
</evidence>
<protein>
    <submittedName>
        <fullName evidence="1">Respiratory nitrate reductase 1 subunit alpha</fullName>
        <ecNumber evidence="1">1.7.99.4</ecNumber>
    </submittedName>
</protein>